<dbReference type="SUPFAM" id="SSF53795">
    <property type="entry name" value="PEP carboxykinase-like"/>
    <property type="match status" value="1"/>
</dbReference>
<keyword evidence="12" id="KW-0418">Kinase</keyword>
<keyword evidence="5 11" id="KW-0547">Nucleotide-binding</keyword>
<feature type="binding site" evidence="11">
    <location>
        <position position="282"/>
    </location>
    <ligand>
        <name>ATP</name>
        <dbReference type="ChEBI" id="CHEBI:30616"/>
    </ligand>
</feature>
<dbReference type="HAMAP" id="MF_00453">
    <property type="entry name" value="PEPCK_ATP"/>
    <property type="match status" value="1"/>
</dbReference>
<dbReference type="NCBIfam" id="NF006821">
    <property type="entry name" value="PRK09344.1-3"/>
    <property type="match status" value="1"/>
</dbReference>
<keyword evidence="9 11" id="KW-0456">Lyase</keyword>
<comment type="similarity">
    <text evidence="2 11">Belongs to the phosphoenolpyruvate carboxykinase (ATP) family.</text>
</comment>
<dbReference type="GO" id="GO:0004612">
    <property type="term" value="F:phosphoenolpyruvate carboxykinase (ATP) activity"/>
    <property type="evidence" value="ECO:0007669"/>
    <property type="project" value="UniProtKB-UniRule"/>
</dbReference>
<dbReference type="InterPro" id="IPR001272">
    <property type="entry name" value="PEP_carboxykinase_ATP"/>
</dbReference>
<dbReference type="OrthoDB" id="9806325at2"/>
<evidence type="ECO:0000313" key="12">
    <source>
        <dbReference type="EMBL" id="SFM08578.1"/>
    </source>
</evidence>
<keyword evidence="7 11" id="KW-0067">ATP-binding</keyword>
<dbReference type="GO" id="GO:0005524">
    <property type="term" value="F:ATP binding"/>
    <property type="evidence" value="ECO:0007669"/>
    <property type="project" value="UniProtKB-UniRule"/>
</dbReference>
<evidence type="ECO:0000256" key="11">
    <source>
        <dbReference type="HAMAP-Rule" id="MF_00453"/>
    </source>
</evidence>
<reference evidence="12 13" key="1">
    <citation type="submission" date="2016-10" db="EMBL/GenBank/DDBJ databases">
        <authorList>
            <person name="de Groot N.N."/>
        </authorList>
    </citation>
    <scope>NUCLEOTIDE SEQUENCE [LARGE SCALE GENOMIC DNA]</scope>
    <source>
        <strain evidence="12 13">CGMCC 1.6134</strain>
    </source>
</reference>
<dbReference type="Gene3D" id="3.90.228.20">
    <property type="match status" value="1"/>
</dbReference>
<dbReference type="InterPro" id="IPR013035">
    <property type="entry name" value="PEP_carboxykinase_C"/>
</dbReference>
<keyword evidence="12" id="KW-0808">Transferase</keyword>
<dbReference type="GO" id="GO:0006094">
    <property type="term" value="P:gluconeogenesis"/>
    <property type="evidence" value="ECO:0007669"/>
    <property type="project" value="UniProtKB-UniRule"/>
</dbReference>
<feature type="binding site" evidence="11">
    <location>
        <position position="444"/>
    </location>
    <ligand>
        <name>ATP</name>
        <dbReference type="ChEBI" id="CHEBI:30616"/>
    </ligand>
</feature>
<comment type="cofactor">
    <cofactor evidence="11">
        <name>Mn(2+)</name>
        <dbReference type="ChEBI" id="CHEBI:29035"/>
    </cofactor>
    <text evidence="11">Binds 1 Mn(2+) ion per subunit.</text>
</comment>
<feature type="binding site" evidence="11">
    <location>
        <position position="198"/>
    </location>
    <ligand>
        <name>substrate</name>
    </ligand>
</feature>
<keyword evidence="4 11" id="KW-0312">Gluconeogenesis</keyword>
<keyword evidence="13" id="KW-1185">Reference proteome</keyword>
<keyword evidence="11" id="KW-0479">Metal-binding</keyword>
<feature type="binding site" evidence="11">
    <location>
        <position position="192"/>
    </location>
    <ligand>
        <name>substrate</name>
    </ligand>
</feature>
<evidence type="ECO:0000256" key="6">
    <source>
        <dbReference type="ARBA" id="ARBA00022793"/>
    </source>
</evidence>
<dbReference type="EMBL" id="FOTY01000014">
    <property type="protein sequence ID" value="SFM08578.1"/>
    <property type="molecule type" value="Genomic_DNA"/>
</dbReference>
<feature type="binding site" evidence="11">
    <location>
        <position position="198"/>
    </location>
    <ligand>
        <name>ATP</name>
        <dbReference type="ChEBI" id="CHEBI:30616"/>
    </ligand>
</feature>
<dbReference type="InterPro" id="IPR015994">
    <property type="entry name" value="PEPCK_ATP_CS"/>
</dbReference>
<feature type="binding site" evidence="11">
    <location>
        <position position="56"/>
    </location>
    <ligand>
        <name>substrate</name>
    </ligand>
</feature>
<evidence type="ECO:0000256" key="10">
    <source>
        <dbReference type="ARBA" id="ARBA00047371"/>
    </source>
</evidence>
<dbReference type="GO" id="GO:0016301">
    <property type="term" value="F:kinase activity"/>
    <property type="evidence" value="ECO:0007669"/>
    <property type="project" value="UniProtKB-KW"/>
</dbReference>
<feature type="binding site" evidence="11">
    <location>
        <position position="217"/>
    </location>
    <ligand>
        <name>ATP</name>
        <dbReference type="ChEBI" id="CHEBI:30616"/>
    </ligand>
</feature>
<dbReference type="Pfam" id="PF01293">
    <property type="entry name" value="PEPCK_ATP"/>
    <property type="match status" value="1"/>
</dbReference>
<dbReference type="InterPro" id="IPR008210">
    <property type="entry name" value="PEP_carboxykinase_N"/>
</dbReference>
<protein>
    <recommendedName>
        <fullName evidence="3 11">Phosphoenolpyruvate carboxykinase (ATP)</fullName>
        <shortName evidence="11">PCK</shortName>
        <shortName evidence="11">PEP carboxykinase</shortName>
        <shortName evidence="11">PEPCK</shortName>
        <ecNumber evidence="3 11">4.1.1.49</ecNumber>
    </recommendedName>
</protein>
<dbReference type="FunFam" id="2.170.8.10:FF:000001">
    <property type="entry name" value="Phosphoenolpyruvate carboxykinase (ATP)"/>
    <property type="match status" value="1"/>
</dbReference>
<evidence type="ECO:0000256" key="2">
    <source>
        <dbReference type="ARBA" id="ARBA00006052"/>
    </source>
</evidence>
<evidence type="ECO:0000256" key="8">
    <source>
        <dbReference type="ARBA" id="ARBA00023211"/>
    </source>
</evidence>
<accession>A0A1I4MZF0</accession>
<dbReference type="GO" id="GO:0005829">
    <property type="term" value="C:cytosol"/>
    <property type="evidence" value="ECO:0007669"/>
    <property type="project" value="TreeGrafter"/>
</dbReference>
<comment type="pathway">
    <text evidence="1 11">Carbohydrate biosynthesis; gluconeogenesis.</text>
</comment>
<evidence type="ECO:0000256" key="4">
    <source>
        <dbReference type="ARBA" id="ARBA00022432"/>
    </source>
</evidence>
<keyword evidence="6 11" id="KW-0210">Decarboxylase</keyword>
<sequence length="535" mass="58669">MMSSRFSNPLTRVLEGENVQMDLPVSRLVETSLSRGEGALSSNGALSVETGEYTGRSPKDKFIVHDSASAEKVDWGNVNRPISREVFSSLFDQMIEHLENKEELFVTNGAAGADASYQLPIRVINEFAWHNLFARQLFLRSTGPDRDTGMEPFTIISAPQFKADPEQDGTDSETFIILSFEERVILIGGTEYAGEMKKSIFSVMNYLLPEQDVLPMHCSANVGEEGDTALFFGLSGTGKTTLSADPHRYLIGDDEHGWSDNGIFNIEGGCYAKCVNLSKKKEPQIWNAIRFGAVLENVHVDRTTGDPDYTHTDLTENTRAAYPIDNIPNALETSAAGHPSTIIFLTADAFGVLPPISRLTKEQAMYHFLSGYTSKLAGTERGITEPEATFSTCFGSPFLPLDASVYAQMLGAKMEHHGTQVFLVNTGWSGGPYGTGERINLSYTRAMIQAALEGDLQSSEMTTEPVFGLHIPLQCPGVPDELLQPASTWEDKQAYAEKAKELAHRFENNFLKFTNVSQAVQDAGPSSRTAETAGR</sequence>
<dbReference type="PIRSF" id="PIRSF006294">
    <property type="entry name" value="PEP_crbxkin"/>
    <property type="match status" value="1"/>
</dbReference>
<dbReference type="RefSeq" id="WP_090927188.1">
    <property type="nucleotide sequence ID" value="NZ_FOTY01000014.1"/>
</dbReference>
<feature type="binding site" evidence="11">
    <location>
        <position position="198"/>
    </location>
    <ligand>
        <name>Mn(2+)</name>
        <dbReference type="ChEBI" id="CHEBI:29035"/>
    </ligand>
</feature>
<dbReference type="GO" id="GO:0046872">
    <property type="term" value="F:metal ion binding"/>
    <property type="evidence" value="ECO:0007669"/>
    <property type="project" value="UniProtKB-KW"/>
</dbReference>
<evidence type="ECO:0000256" key="9">
    <source>
        <dbReference type="ARBA" id="ARBA00023239"/>
    </source>
</evidence>
<dbReference type="UniPathway" id="UPA00138"/>
<feature type="binding site" evidence="11">
    <location>
        <begin position="233"/>
        <end position="241"/>
    </location>
    <ligand>
        <name>ATP</name>
        <dbReference type="ChEBI" id="CHEBI:30616"/>
    </ligand>
</feature>
<feature type="binding site" evidence="11">
    <location>
        <position position="217"/>
    </location>
    <ligand>
        <name>Mn(2+)</name>
        <dbReference type="ChEBI" id="CHEBI:29035"/>
    </ligand>
</feature>
<keyword evidence="12" id="KW-0670">Pyruvate</keyword>
<feature type="binding site" evidence="11">
    <location>
        <begin position="438"/>
        <end position="439"/>
    </location>
    <ligand>
        <name>ATP</name>
        <dbReference type="ChEBI" id="CHEBI:30616"/>
    </ligand>
</feature>
<evidence type="ECO:0000256" key="5">
    <source>
        <dbReference type="ARBA" id="ARBA00022741"/>
    </source>
</evidence>
<dbReference type="SUPFAM" id="SSF68923">
    <property type="entry name" value="PEP carboxykinase N-terminal domain"/>
    <property type="match status" value="1"/>
</dbReference>
<gene>
    <name evidence="11" type="primary">pckA</name>
    <name evidence="12" type="ORF">SAMN04488054_11455</name>
</gene>
<organism evidence="12 13">
    <name type="scientific">Salibacterium qingdaonense</name>
    <dbReference type="NCBI Taxonomy" id="266892"/>
    <lineage>
        <taxon>Bacteria</taxon>
        <taxon>Bacillati</taxon>
        <taxon>Bacillota</taxon>
        <taxon>Bacilli</taxon>
        <taxon>Bacillales</taxon>
        <taxon>Bacillaceae</taxon>
    </lineage>
</organism>
<dbReference type="PROSITE" id="PS00532">
    <property type="entry name" value="PEPCK_ATP"/>
    <property type="match status" value="1"/>
</dbReference>
<proteinExistence type="inferred from homology"/>
<name>A0A1I4MZF0_9BACI</name>
<dbReference type="STRING" id="266892.SAMN04488054_11455"/>
<dbReference type="EC" id="4.1.1.49" evidence="3 11"/>
<dbReference type="PANTHER" id="PTHR30031">
    <property type="entry name" value="PHOSPHOENOLPYRUVATE CARBOXYKINASE ATP"/>
    <property type="match status" value="1"/>
</dbReference>
<dbReference type="Gene3D" id="3.40.449.10">
    <property type="entry name" value="Phosphoenolpyruvate Carboxykinase, domain 1"/>
    <property type="match status" value="1"/>
</dbReference>
<dbReference type="AlphaFoldDB" id="A0A1I4MZF0"/>
<comment type="subcellular location">
    <subcellularLocation>
        <location evidence="11">Cytoplasm</location>
    </subcellularLocation>
</comment>
<evidence type="ECO:0000256" key="1">
    <source>
        <dbReference type="ARBA" id="ARBA00004742"/>
    </source>
</evidence>
<feature type="binding site" evidence="11">
    <location>
        <position position="319"/>
    </location>
    <ligand>
        <name>substrate</name>
    </ligand>
</feature>
<evidence type="ECO:0000313" key="13">
    <source>
        <dbReference type="Proteomes" id="UP000199668"/>
    </source>
</evidence>
<comment type="catalytic activity">
    <reaction evidence="10 11">
        <text>oxaloacetate + ATP = phosphoenolpyruvate + ADP + CO2</text>
        <dbReference type="Rhea" id="RHEA:18617"/>
        <dbReference type="ChEBI" id="CHEBI:16452"/>
        <dbReference type="ChEBI" id="CHEBI:16526"/>
        <dbReference type="ChEBI" id="CHEBI:30616"/>
        <dbReference type="ChEBI" id="CHEBI:58702"/>
        <dbReference type="ChEBI" id="CHEBI:456216"/>
        <dbReference type="EC" id="4.1.1.49"/>
    </reaction>
</comment>
<evidence type="ECO:0000256" key="3">
    <source>
        <dbReference type="ARBA" id="ARBA00012363"/>
    </source>
</evidence>
<feature type="binding site" evidence="11">
    <location>
        <position position="254"/>
    </location>
    <ligand>
        <name>Mn(2+)</name>
        <dbReference type="ChEBI" id="CHEBI:29035"/>
    </ligand>
</feature>
<dbReference type="Gene3D" id="2.170.8.10">
    <property type="entry name" value="Phosphoenolpyruvate Carboxykinase, domain 2"/>
    <property type="match status" value="1"/>
</dbReference>
<comment type="function">
    <text evidence="11">Involved in the gluconeogenesis. Catalyzes the conversion of oxaloacetate (OAA) to phosphoenolpyruvate (PEP) through direct phosphoryl transfer between the nucleoside triphosphate and OAA.</text>
</comment>
<evidence type="ECO:0000256" key="7">
    <source>
        <dbReference type="ARBA" id="ARBA00022840"/>
    </source>
</evidence>
<dbReference type="NCBIfam" id="NF006820">
    <property type="entry name" value="PRK09344.1-2"/>
    <property type="match status" value="1"/>
</dbReference>
<dbReference type="NCBIfam" id="TIGR00224">
    <property type="entry name" value="pckA"/>
    <property type="match status" value="1"/>
</dbReference>
<keyword evidence="11" id="KW-0963">Cytoplasm</keyword>
<dbReference type="PANTHER" id="PTHR30031:SF0">
    <property type="entry name" value="PHOSPHOENOLPYRUVATE CARBOXYKINASE (ATP)"/>
    <property type="match status" value="1"/>
</dbReference>
<dbReference type="Proteomes" id="UP000199668">
    <property type="component" value="Unassembled WGS sequence"/>
</dbReference>
<feature type="binding site" evidence="11">
    <location>
        <position position="319"/>
    </location>
    <ligand>
        <name>ATP</name>
        <dbReference type="ChEBI" id="CHEBI:30616"/>
    </ligand>
</feature>
<dbReference type="CDD" id="cd00484">
    <property type="entry name" value="PEPCK_ATP"/>
    <property type="match status" value="1"/>
</dbReference>
<keyword evidence="8 11" id="KW-0464">Manganese</keyword>